<comment type="caution">
    <text evidence="2">The sequence shown here is derived from an EMBL/GenBank/DDBJ whole genome shotgun (WGS) entry which is preliminary data.</text>
</comment>
<evidence type="ECO:0000313" key="3">
    <source>
        <dbReference type="Proteomes" id="UP000179243"/>
    </source>
</evidence>
<evidence type="ECO:0000313" key="2">
    <source>
        <dbReference type="EMBL" id="OGK00314.1"/>
    </source>
</evidence>
<name>A0A1F7F0X9_UNCRA</name>
<accession>A0A1F7F0X9</accession>
<sequence length="83" mass="9293">MLAMERDVVALTDRLAGAMIAQMTTKALEDPLLRDEGKQMSRSQPQRMKNVGIRSVTIQPVRGEAFAVKTTYYHRKKKGSTPS</sequence>
<dbReference type="Proteomes" id="UP000179243">
    <property type="component" value="Unassembled WGS sequence"/>
</dbReference>
<feature type="region of interest" description="Disordered" evidence="1">
    <location>
        <begin position="32"/>
        <end position="54"/>
    </location>
</feature>
<reference evidence="2 3" key="1">
    <citation type="journal article" date="2016" name="Nat. Commun.">
        <title>Thousands of microbial genomes shed light on interconnected biogeochemical processes in an aquifer system.</title>
        <authorList>
            <person name="Anantharaman K."/>
            <person name="Brown C.T."/>
            <person name="Hug L.A."/>
            <person name="Sharon I."/>
            <person name="Castelle C.J."/>
            <person name="Probst A.J."/>
            <person name="Thomas B.C."/>
            <person name="Singh A."/>
            <person name="Wilkins M.J."/>
            <person name="Karaoz U."/>
            <person name="Brodie E.L."/>
            <person name="Williams K.H."/>
            <person name="Hubbard S.S."/>
            <person name="Banfield J.F."/>
        </authorList>
    </citation>
    <scope>NUCLEOTIDE SEQUENCE [LARGE SCALE GENOMIC DNA]</scope>
</reference>
<evidence type="ECO:0000256" key="1">
    <source>
        <dbReference type="SAM" id="MobiDB-lite"/>
    </source>
</evidence>
<proteinExistence type="predicted"/>
<dbReference type="AlphaFoldDB" id="A0A1F7F0X9"/>
<organism evidence="2 3">
    <name type="scientific">Candidatus Raymondbacteria bacterium RIFOXYD12_FULL_49_13</name>
    <dbReference type="NCBI Taxonomy" id="1817890"/>
    <lineage>
        <taxon>Bacteria</taxon>
        <taxon>Raymondiibacteriota</taxon>
    </lineage>
</organism>
<gene>
    <name evidence="2" type="ORF">A2519_10990</name>
</gene>
<dbReference type="EMBL" id="MFYX01000149">
    <property type="protein sequence ID" value="OGK00314.1"/>
    <property type="molecule type" value="Genomic_DNA"/>
</dbReference>
<protein>
    <submittedName>
        <fullName evidence="2">Uncharacterized protein</fullName>
    </submittedName>
</protein>